<dbReference type="Pfam" id="PF12680">
    <property type="entry name" value="SnoaL_2"/>
    <property type="match status" value="1"/>
</dbReference>
<feature type="domain" description="SnoaL-like" evidence="1">
    <location>
        <begin position="16"/>
        <end position="122"/>
    </location>
</feature>
<evidence type="ECO:0000259" key="1">
    <source>
        <dbReference type="Pfam" id="PF12680"/>
    </source>
</evidence>
<protein>
    <submittedName>
        <fullName evidence="2">Ketosteroid isomerase-like protein</fullName>
    </submittedName>
</protein>
<dbReference type="Proteomes" id="UP000706926">
    <property type="component" value="Unassembled WGS sequence"/>
</dbReference>
<comment type="caution">
    <text evidence="2">The sequence shown here is derived from an EMBL/GenBank/DDBJ whole genome shotgun (WGS) entry which is preliminary data.</text>
</comment>
<proteinExistence type="predicted"/>
<organism evidence="2 3">
    <name type="scientific">Paenibacillus lactis</name>
    <dbReference type="NCBI Taxonomy" id="228574"/>
    <lineage>
        <taxon>Bacteria</taxon>
        <taxon>Bacillati</taxon>
        <taxon>Bacillota</taxon>
        <taxon>Bacilli</taxon>
        <taxon>Bacillales</taxon>
        <taxon>Paenibacillaceae</taxon>
        <taxon>Paenibacillus</taxon>
    </lineage>
</organism>
<dbReference type="InterPro" id="IPR032710">
    <property type="entry name" value="NTF2-like_dom_sf"/>
</dbReference>
<reference evidence="2 3" key="1">
    <citation type="submission" date="2021-03" db="EMBL/GenBank/DDBJ databases">
        <title>Genomic Encyclopedia of Type Strains, Phase IV (KMG-IV): sequencing the most valuable type-strain genomes for metagenomic binning, comparative biology and taxonomic classification.</title>
        <authorList>
            <person name="Goeker M."/>
        </authorList>
    </citation>
    <scope>NUCLEOTIDE SEQUENCE [LARGE SCALE GENOMIC DNA]</scope>
    <source>
        <strain evidence="2 3">DSM 15596</strain>
    </source>
</reference>
<keyword evidence="3" id="KW-1185">Reference proteome</keyword>
<accession>A0ABS4F5B2</accession>
<dbReference type="Gene3D" id="3.10.450.50">
    <property type="match status" value="1"/>
</dbReference>
<name>A0ABS4F5B2_9BACL</name>
<dbReference type="GeneID" id="95402559"/>
<dbReference type="RefSeq" id="WP_007129152.1">
    <property type="nucleotide sequence ID" value="NZ_BOSA01000015.1"/>
</dbReference>
<dbReference type="SUPFAM" id="SSF54427">
    <property type="entry name" value="NTF2-like"/>
    <property type="match status" value="1"/>
</dbReference>
<evidence type="ECO:0000313" key="2">
    <source>
        <dbReference type="EMBL" id="MBP1891439.1"/>
    </source>
</evidence>
<dbReference type="InterPro" id="IPR037401">
    <property type="entry name" value="SnoaL-like"/>
</dbReference>
<dbReference type="EMBL" id="JAGGKI010000001">
    <property type="protein sequence ID" value="MBP1891439.1"/>
    <property type="molecule type" value="Genomic_DNA"/>
</dbReference>
<evidence type="ECO:0000313" key="3">
    <source>
        <dbReference type="Proteomes" id="UP000706926"/>
    </source>
</evidence>
<gene>
    <name evidence="2" type="ORF">J2Z18_000508</name>
</gene>
<sequence>MSTLSYEQAEQLIQLFADRYIRKDYAAFFNLFTDDVVFEFPYAQEPNPKRLDGKAALQQYLENLGKVLEITSFTEPVIHIAADAPVFFAQFGASGRNLSTGRAYEQSYISVIKVQDGRIAHYQDYWNPLALT</sequence>